<keyword evidence="2" id="KW-1185">Reference proteome</keyword>
<protein>
    <submittedName>
        <fullName evidence="1">Uncharacterized protein</fullName>
    </submittedName>
</protein>
<gene>
    <name evidence="1" type="ORF">NM208_g14593</name>
</gene>
<dbReference type="Proteomes" id="UP001148629">
    <property type="component" value="Unassembled WGS sequence"/>
</dbReference>
<sequence length="220" mass="25434">MAQTFGRHRCETDLGFLVPPKFEVPIIFLFSDAQKDVHILIPETSELPYVQYVADNFSARVRQPVKVFHDADRKKYRLCPIPEGISPNTSSFGRFCFTRDNGAVQGFERSQAVEAEYERRIPRPRNSWILYRQAKSQEVASQNPGMPTTSISKIISDMWKSENPEVKAYWQQMAEREDRNHKLIPSQVPRLNCSDEQDADDDAPPPPLLLPEDLQRFFFS</sequence>
<organism evidence="1 2">
    <name type="scientific">Fusarium decemcellulare</name>
    <dbReference type="NCBI Taxonomy" id="57161"/>
    <lineage>
        <taxon>Eukaryota</taxon>
        <taxon>Fungi</taxon>
        <taxon>Dikarya</taxon>
        <taxon>Ascomycota</taxon>
        <taxon>Pezizomycotina</taxon>
        <taxon>Sordariomycetes</taxon>
        <taxon>Hypocreomycetidae</taxon>
        <taxon>Hypocreales</taxon>
        <taxon>Nectriaceae</taxon>
        <taxon>Fusarium</taxon>
        <taxon>Fusarium decemcellulare species complex</taxon>
    </lineage>
</organism>
<evidence type="ECO:0000313" key="2">
    <source>
        <dbReference type="Proteomes" id="UP001148629"/>
    </source>
</evidence>
<reference evidence="1" key="1">
    <citation type="submission" date="2022-08" db="EMBL/GenBank/DDBJ databases">
        <title>Genome Sequence of Fusarium decemcellulare.</title>
        <authorList>
            <person name="Buettner E."/>
        </authorList>
    </citation>
    <scope>NUCLEOTIDE SEQUENCE</scope>
    <source>
        <strain evidence="1">Babe19</strain>
    </source>
</reference>
<evidence type="ECO:0000313" key="1">
    <source>
        <dbReference type="EMBL" id="KAJ3518237.1"/>
    </source>
</evidence>
<name>A0ACC1RGW0_9HYPO</name>
<comment type="caution">
    <text evidence="1">The sequence shown here is derived from an EMBL/GenBank/DDBJ whole genome shotgun (WGS) entry which is preliminary data.</text>
</comment>
<proteinExistence type="predicted"/>
<dbReference type="EMBL" id="JANRMS010003482">
    <property type="protein sequence ID" value="KAJ3518237.1"/>
    <property type="molecule type" value="Genomic_DNA"/>
</dbReference>
<accession>A0ACC1RGW0</accession>